<dbReference type="InterPro" id="IPR005119">
    <property type="entry name" value="LysR_subst-bd"/>
</dbReference>
<keyword evidence="3" id="KW-0238">DNA-binding</keyword>
<dbReference type="PANTHER" id="PTHR30537:SF74">
    <property type="entry name" value="HTH-TYPE TRANSCRIPTIONAL REGULATOR TRPI"/>
    <property type="match status" value="1"/>
</dbReference>
<organism evidence="6 7">
    <name type="scientific">Elstera litoralis</name>
    <dbReference type="NCBI Taxonomy" id="552518"/>
    <lineage>
        <taxon>Bacteria</taxon>
        <taxon>Pseudomonadati</taxon>
        <taxon>Pseudomonadota</taxon>
        <taxon>Alphaproteobacteria</taxon>
        <taxon>Rhodospirillales</taxon>
        <taxon>Rhodospirillaceae</taxon>
        <taxon>Elstera</taxon>
    </lineage>
</organism>
<keyword evidence="2" id="KW-0805">Transcription regulation</keyword>
<sequence length="301" mass="32495">MVSDLVREKISPILSDRLPPLGALRCFEAAARHESFTQAAEELHLTHGAISRAVRALEDELGIALFARRNRRVYLTDAGRLLHQAAAEAFGILHSAARRLRRHAQQQPLVLSCEPTLLMRWLIPRLPGFTEAYPGLPLRLVAGGGAAVFSDGIDLAIRRNDHPVLPGAASVALFLEQVGPVCAPRCLDPHTGQLSANVVRLHTRTRPEAWAAWAQRAGVSLPPGPETEFEHFYLSLQAAVAGLGVAIGPYRLVCDDLAAGLLVAPFGFSPDGSAYHLLTPRPIQLGSSEALLLAWLRGLSP</sequence>
<dbReference type="InterPro" id="IPR036388">
    <property type="entry name" value="WH-like_DNA-bd_sf"/>
</dbReference>
<dbReference type="PRINTS" id="PR00039">
    <property type="entry name" value="HTHLYSR"/>
</dbReference>
<evidence type="ECO:0000256" key="2">
    <source>
        <dbReference type="ARBA" id="ARBA00023015"/>
    </source>
</evidence>
<comment type="similarity">
    <text evidence="1">Belongs to the LysR transcriptional regulatory family.</text>
</comment>
<accession>A0A0F3IPZ6</accession>
<evidence type="ECO:0000256" key="3">
    <source>
        <dbReference type="ARBA" id="ARBA00023125"/>
    </source>
</evidence>
<dbReference type="PANTHER" id="PTHR30537">
    <property type="entry name" value="HTH-TYPE TRANSCRIPTIONAL REGULATOR"/>
    <property type="match status" value="1"/>
</dbReference>
<dbReference type="InterPro" id="IPR036390">
    <property type="entry name" value="WH_DNA-bd_sf"/>
</dbReference>
<evidence type="ECO:0000259" key="5">
    <source>
        <dbReference type="PROSITE" id="PS50931"/>
    </source>
</evidence>
<dbReference type="Proteomes" id="UP000033774">
    <property type="component" value="Unassembled WGS sequence"/>
</dbReference>
<evidence type="ECO:0000256" key="4">
    <source>
        <dbReference type="ARBA" id="ARBA00023163"/>
    </source>
</evidence>
<proteinExistence type="inferred from homology"/>
<comment type="caution">
    <text evidence="6">The sequence shown here is derived from an EMBL/GenBank/DDBJ whole genome shotgun (WGS) entry which is preliminary data.</text>
</comment>
<dbReference type="SUPFAM" id="SSF46785">
    <property type="entry name" value="Winged helix' DNA-binding domain"/>
    <property type="match status" value="1"/>
</dbReference>
<dbReference type="GO" id="GO:0006351">
    <property type="term" value="P:DNA-templated transcription"/>
    <property type="evidence" value="ECO:0007669"/>
    <property type="project" value="TreeGrafter"/>
</dbReference>
<reference evidence="6 7" key="1">
    <citation type="submission" date="2015-03" db="EMBL/GenBank/DDBJ databases">
        <title>Draft genome sequence of Elstera litoralis.</title>
        <authorList>
            <person name="Rahalkar M.C."/>
            <person name="Dhakephalkar P.K."/>
            <person name="Pore S.D."/>
            <person name="Arora P."/>
            <person name="Kapse N.G."/>
            <person name="Pandit P.S."/>
        </authorList>
    </citation>
    <scope>NUCLEOTIDE SEQUENCE [LARGE SCALE GENOMIC DNA]</scope>
    <source>
        <strain evidence="6 7">Dia-1</strain>
    </source>
</reference>
<dbReference type="PATRIC" id="fig|552518.3.peg.2890"/>
<dbReference type="AlphaFoldDB" id="A0A0F3IPZ6"/>
<dbReference type="Pfam" id="PF00126">
    <property type="entry name" value="HTH_1"/>
    <property type="match status" value="1"/>
</dbReference>
<dbReference type="InterPro" id="IPR058163">
    <property type="entry name" value="LysR-type_TF_proteobact-type"/>
</dbReference>
<dbReference type="PROSITE" id="PS50931">
    <property type="entry name" value="HTH_LYSR"/>
    <property type="match status" value="1"/>
</dbReference>
<dbReference type="Pfam" id="PF03466">
    <property type="entry name" value="LysR_substrate"/>
    <property type="match status" value="1"/>
</dbReference>
<dbReference type="OrthoDB" id="9794694at2"/>
<dbReference type="Gene3D" id="1.10.10.10">
    <property type="entry name" value="Winged helix-like DNA-binding domain superfamily/Winged helix DNA-binding domain"/>
    <property type="match status" value="1"/>
</dbReference>
<evidence type="ECO:0000313" key="7">
    <source>
        <dbReference type="Proteomes" id="UP000033774"/>
    </source>
</evidence>
<gene>
    <name evidence="6" type="ORF">VZ95_15300</name>
</gene>
<name>A0A0F3IPZ6_9PROT</name>
<feature type="domain" description="HTH lysR-type" evidence="5">
    <location>
        <begin position="19"/>
        <end position="76"/>
    </location>
</feature>
<dbReference type="RefSeq" id="WP_045776629.1">
    <property type="nucleotide sequence ID" value="NZ_LAJY01000439.1"/>
</dbReference>
<dbReference type="InterPro" id="IPR000847">
    <property type="entry name" value="LysR_HTH_N"/>
</dbReference>
<evidence type="ECO:0000256" key="1">
    <source>
        <dbReference type="ARBA" id="ARBA00009437"/>
    </source>
</evidence>
<dbReference type="Gene3D" id="3.40.190.10">
    <property type="entry name" value="Periplasmic binding protein-like II"/>
    <property type="match status" value="2"/>
</dbReference>
<evidence type="ECO:0000313" key="6">
    <source>
        <dbReference type="EMBL" id="KJV08825.1"/>
    </source>
</evidence>
<dbReference type="SUPFAM" id="SSF53850">
    <property type="entry name" value="Periplasmic binding protein-like II"/>
    <property type="match status" value="1"/>
</dbReference>
<keyword evidence="4" id="KW-0804">Transcription</keyword>
<protein>
    <submittedName>
        <fullName evidence="6">LysR family transcriptional regulator</fullName>
    </submittedName>
</protein>
<keyword evidence="7" id="KW-1185">Reference proteome</keyword>
<dbReference type="EMBL" id="LAJY01000439">
    <property type="protein sequence ID" value="KJV08825.1"/>
    <property type="molecule type" value="Genomic_DNA"/>
</dbReference>
<dbReference type="GO" id="GO:0003700">
    <property type="term" value="F:DNA-binding transcription factor activity"/>
    <property type="evidence" value="ECO:0007669"/>
    <property type="project" value="InterPro"/>
</dbReference>
<dbReference type="FunFam" id="1.10.10.10:FF:000038">
    <property type="entry name" value="Glycine cleavage system transcriptional activator"/>
    <property type="match status" value="1"/>
</dbReference>
<dbReference type="GO" id="GO:0043565">
    <property type="term" value="F:sequence-specific DNA binding"/>
    <property type="evidence" value="ECO:0007669"/>
    <property type="project" value="TreeGrafter"/>
</dbReference>